<dbReference type="AlphaFoldDB" id="A0A2U2DHK5"/>
<reference evidence="2 3" key="1">
    <citation type="submission" date="2018-05" db="EMBL/GenBank/DDBJ databases">
        <title>The draft genome of strain NS-104.</title>
        <authorList>
            <person name="Hang P."/>
            <person name="Jiang J."/>
        </authorList>
    </citation>
    <scope>NUCLEOTIDE SEQUENCE [LARGE SCALE GENOMIC DNA]</scope>
    <source>
        <strain evidence="2 3">NS-104</strain>
    </source>
</reference>
<dbReference type="EMBL" id="QFBC01000020">
    <property type="protein sequence ID" value="PWE52805.1"/>
    <property type="molecule type" value="Genomic_DNA"/>
</dbReference>
<name>A0A2U2DHK5_9HYPH</name>
<dbReference type="OrthoDB" id="8265246at2"/>
<organism evidence="2 3">
    <name type="scientific">Metarhizobium album</name>
    <dbReference type="NCBI Taxonomy" id="2182425"/>
    <lineage>
        <taxon>Bacteria</taxon>
        <taxon>Pseudomonadati</taxon>
        <taxon>Pseudomonadota</taxon>
        <taxon>Alphaproteobacteria</taxon>
        <taxon>Hyphomicrobiales</taxon>
        <taxon>Rhizobiaceae</taxon>
        <taxon>Metarhizobium</taxon>
    </lineage>
</organism>
<evidence type="ECO:0000313" key="3">
    <source>
        <dbReference type="Proteomes" id="UP000245252"/>
    </source>
</evidence>
<keyword evidence="1" id="KW-0472">Membrane</keyword>
<feature type="transmembrane region" description="Helical" evidence="1">
    <location>
        <begin position="37"/>
        <end position="57"/>
    </location>
</feature>
<keyword evidence="1" id="KW-1133">Transmembrane helix</keyword>
<dbReference type="RefSeq" id="WP_109461705.1">
    <property type="nucleotide sequence ID" value="NZ_QFBC01000020.1"/>
</dbReference>
<proteinExistence type="predicted"/>
<comment type="caution">
    <text evidence="2">The sequence shown here is derived from an EMBL/GenBank/DDBJ whole genome shotgun (WGS) entry which is preliminary data.</text>
</comment>
<gene>
    <name evidence="2" type="ORF">DEM27_28820</name>
</gene>
<keyword evidence="3" id="KW-1185">Reference proteome</keyword>
<sequence length="170" mass="18238">MDGDRHRRFDGYDRFDDGIRAVFGAVTPANHRMETVMFGRIVMAATLLAVSPSAVMAEAVSKKSLRALSGMDRRLALLGAAEAGCKPSPLKVSVVTQPSNGSVEVKKGLSKPGALSECPALRVRVEAVIYRSNAGYSGTDRTVVRVEDPRGNVQLMQFDIDVKASDTAPM</sequence>
<accession>A0A2U2DHK5</accession>
<evidence type="ECO:0000313" key="2">
    <source>
        <dbReference type="EMBL" id="PWE52805.1"/>
    </source>
</evidence>
<evidence type="ECO:0000256" key="1">
    <source>
        <dbReference type="SAM" id="Phobius"/>
    </source>
</evidence>
<dbReference type="Proteomes" id="UP000245252">
    <property type="component" value="Unassembled WGS sequence"/>
</dbReference>
<protein>
    <submittedName>
        <fullName evidence="2">Uncharacterized protein</fullName>
    </submittedName>
</protein>
<keyword evidence="1" id="KW-0812">Transmembrane</keyword>